<protein>
    <submittedName>
        <fullName evidence="2">DinB family protein</fullName>
    </submittedName>
</protein>
<dbReference type="Pfam" id="PF12867">
    <property type="entry name" value="DinB_2"/>
    <property type="match status" value="1"/>
</dbReference>
<reference evidence="2 3" key="1">
    <citation type="submission" date="2018-11" db="EMBL/GenBank/DDBJ databases">
        <title>Draft genome sequence of Ferruginibacter sp. BO-59.</title>
        <authorList>
            <person name="Im W.T."/>
        </authorList>
    </citation>
    <scope>NUCLEOTIDE SEQUENCE [LARGE SCALE GENOMIC DNA]</scope>
    <source>
        <strain evidence="2 3">BO-59</strain>
    </source>
</reference>
<sequence>MEFNRSSLAYPEHFEKYISLVKNEDLNTILEMQAKQMEKLFASIPEDKWMYKYQENKWTIKEVIQHISDAERVFSYRGFAFSRKDPNTLPGFDENEYSINSNANNKSPEDLINDLFAVRKSTETLFNGFTSDQLKVVGKASTYQMSVNAMGYLIAGHAAHHINILKERYGI</sequence>
<dbReference type="RefSeq" id="WP_123121250.1">
    <property type="nucleotide sequence ID" value="NZ_RJJR01000011.1"/>
</dbReference>
<dbReference type="InterPro" id="IPR024775">
    <property type="entry name" value="DinB-like"/>
</dbReference>
<dbReference type="Gene3D" id="1.20.120.450">
    <property type="entry name" value="dinb family like domain"/>
    <property type="match status" value="1"/>
</dbReference>
<keyword evidence="3" id="KW-1185">Reference proteome</keyword>
<gene>
    <name evidence="2" type="ORF">EFY79_13500</name>
</gene>
<comment type="caution">
    <text evidence="2">The sequence shown here is derived from an EMBL/GenBank/DDBJ whole genome shotgun (WGS) entry which is preliminary data.</text>
</comment>
<proteinExistence type="predicted"/>
<evidence type="ECO:0000313" key="3">
    <source>
        <dbReference type="Proteomes" id="UP000267223"/>
    </source>
</evidence>
<dbReference type="SUPFAM" id="SSF109854">
    <property type="entry name" value="DinB/YfiT-like putative metalloenzymes"/>
    <property type="match status" value="1"/>
</dbReference>
<dbReference type="InterPro" id="IPR034660">
    <property type="entry name" value="DinB/YfiT-like"/>
</dbReference>
<dbReference type="AlphaFoldDB" id="A0A3M9NDG9"/>
<evidence type="ECO:0000313" key="2">
    <source>
        <dbReference type="EMBL" id="RNI35263.1"/>
    </source>
</evidence>
<feature type="domain" description="DinB-like" evidence="1">
    <location>
        <begin position="30"/>
        <end position="164"/>
    </location>
</feature>
<name>A0A3M9NDG9_9BACT</name>
<evidence type="ECO:0000259" key="1">
    <source>
        <dbReference type="Pfam" id="PF12867"/>
    </source>
</evidence>
<accession>A0A3M9NDG9</accession>
<dbReference type="Proteomes" id="UP000267223">
    <property type="component" value="Unassembled WGS sequence"/>
</dbReference>
<dbReference type="OrthoDB" id="9793216at2"/>
<dbReference type="EMBL" id="RJJR01000011">
    <property type="protein sequence ID" value="RNI35263.1"/>
    <property type="molecule type" value="Genomic_DNA"/>
</dbReference>
<organism evidence="2 3">
    <name type="scientific">Hanamia caeni</name>
    <dbReference type="NCBI Taxonomy" id="2294116"/>
    <lineage>
        <taxon>Bacteria</taxon>
        <taxon>Pseudomonadati</taxon>
        <taxon>Bacteroidota</taxon>
        <taxon>Chitinophagia</taxon>
        <taxon>Chitinophagales</taxon>
        <taxon>Chitinophagaceae</taxon>
        <taxon>Hanamia</taxon>
    </lineage>
</organism>